<organism evidence="1 2">
    <name type="scientific">Araneus ventricosus</name>
    <name type="common">Orbweaver spider</name>
    <name type="synonym">Epeira ventricosa</name>
    <dbReference type="NCBI Taxonomy" id="182803"/>
    <lineage>
        <taxon>Eukaryota</taxon>
        <taxon>Metazoa</taxon>
        <taxon>Ecdysozoa</taxon>
        <taxon>Arthropoda</taxon>
        <taxon>Chelicerata</taxon>
        <taxon>Arachnida</taxon>
        <taxon>Araneae</taxon>
        <taxon>Araneomorphae</taxon>
        <taxon>Entelegynae</taxon>
        <taxon>Araneoidea</taxon>
        <taxon>Araneidae</taxon>
        <taxon>Araneus</taxon>
    </lineage>
</organism>
<dbReference type="AlphaFoldDB" id="A0A4Y2FFA7"/>
<keyword evidence="2" id="KW-1185">Reference proteome</keyword>
<name>A0A4Y2FFA7_ARAVE</name>
<evidence type="ECO:0000313" key="1">
    <source>
        <dbReference type="EMBL" id="GBM40210.1"/>
    </source>
</evidence>
<gene>
    <name evidence="1" type="ORF">AVEN_180791_1</name>
</gene>
<sequence>MVLLPKSHVQSKLFFDAVAVKIEIFVIMVGESSNTLYIEDCRQRVEIGRFRNVLKLFVDEEALSSQAFSAFAFFETWTGMVGQCFSTNEELSVVFTFFESWTGMVGQCSRRNEELSVTFTFFESWTGMVGQCFRRNEELSVTFTFFESWTVASSKALHWCGSTALPDLSSHCPRRQRFNTVLGTYLNTLEAAFYEEGTWTLVHGMTNDSIFTVTVSKSNFDYAQLLGPQWPSSKVKASRPDCSRFETQSHRISGVYAGLLQAKSYVRGQMSSRQCDAEVWGKVRQLRRHPTSSSCGRG</sequence>
<comment type="caution">
    <text evidence="1">The sequence shown here is derived from an EMBL/GenBank/DDBJ whole genome shotgun (WGS) entry which is preliminary data.</text>
</comment>
<proteinExistence type="predicted"/>
<accession>A0A4Y2FFA7</accession>
<dbReference type="EMBL" id="BGPR01173850">
    <property type="protein sequence ID" value="GBM40210.1"/>
    <property type="molecule type" value="Genomic_DNA"/>
</dbReference>
<evidence type="ECO:0000313" key="2">
    <source>
        <dbReference type="Proteomes" id="UP000499080"/>
    </source>
</evidence>
<dbReference type="Proteomes" id="UP000499080">
    <property type="component" value="Unassembled WGS sequence"/>
</dbReference>
<reference evidence="1 2" key="1">
    <citation type="journal article" date="2019" name="Sci. Rep.">
        <title>Orb-weaving spider Araneus ventricosus genome elucidates the spidroin gene catalogue.</title>
        <authorList>
            <person name="Kono N."/>
            <person name="Nakamura H."/>
            <person name="Ohtoshi R."/>
            <person name="Moran D.A.P."/>
            <person name="Shinohara A."/>
            <person name="Yoshida Y."/>
            <person name="Fujiwara M."/>
            <person name="Mori M."/>
            <person name="Tomita M."/>
            <person name="Arakawa K."/>
        </authorList>
    </citation>
    <scope>NUCLEOTIDE SEQUENCE [LARGE SCALE GENOMIC DNA]</scope>
</reference>
<protein>
    <submittedName>
        <fullName evidence="1">Uncharacterized protein</fullName>
    </submittedName>
</protein>